<protein>
    <submittedName>
        <fullName evidence="2">Uncharacterized protein</fullName>
    </submittedName>
</protein>
<keyword evidence="1" id="KW-1133">Transmembrane helix</keyword>
<dbReference type="EMBL" id="BMGH01000001">
    <property type="protein sequence ID" value="GGD12769.1"/>
    <property type="molecule type" value="Genomic_DNA"/>
</dbReference>
<dbReference type="RefSeq" id="WP_188158378.1">
    <property type="nucleotide sequence ID" value="NZ_BMGH01000001.1"/>
</dbReference>
<organism evidence="2 3">
    <name type="scientific">Aquisalinus flavus</name>
    <dbReference type="NCBI Taxonomy" id="1526572"/>
    <lineage>
        <taxon>Bacteria</taxon>
        <taxon>Pseudomonadati</taxon>
        <taxon>Pseudomonadota</taxon>
        <taxon>Alphaproteobacteria</taxon>
        <taxon>Parvularculales</taxon>
        <taxon>Parvularculaceae</taxon>
        <taxon>Aquisalinus</taxon>
    </lineage>
</organism>
<evidence type="ECO:0000313" key="3">
    <source>
        <dbReference type="Proteomes" id="UP000613582"/>
    </source>
</evidence>
<evidence type="ECO:0000256" key="1">
    <source>
        <dbReference type="SAM" id="Phobius"/>
    </source>
</evidence>
<dbReference type="Proteomes" id="UP000613582">
    <property type="component" value="Unassembled WGS sequence"/>
</dbReference>
<keyword evidence="3" id="KW-1185">Reference proteome</keyword>
<accession>A0A8J2Y5F7</accession>
<reference evidence="2" key="1">
    <citation type="journal article" date="2014" name="Int. J. Syst. Evol. Microbiol.">
        <title>Complete genome sequence of Corynebacterium casei LMG S-19264T (=DSM 44701T), isolated from a smear-ripened cheese.</title>
        <authorList>
            <consortium name="US DOE Joint Genome Institute (JGI-PGF)"/>
            <person name="Walter F."/>
            <person name="Albersmeier A."/>
            <person name="Kalinowski J."/>
            <person name="Ruckert C."/>
        </authorList>
    </citation>
    <scope>NUCLEOTIDE SEQUENCE</scope>
    <source>
        <strain evidence="2">CGMCC 1.12921</strain>
    </source>
</reference>
<dbReference type="AlphaFoldDB" id="A0A8J2Y5F7"/>
<reference evidence="2" key="2">
    <citation type="submission" date="2020-09" db="EMBL/GenBank/DDBJ databases">
        <authorList>
            <person name="Sun Q."/>
            <person name="Zhou Y."/>
        </authorList>
    </citation>
    <scope>NUCLEOTIDE SEQUENCE</scope>
    <source>
        <strain evidence="2">CGMCC 1.12921</strain>
    </source>
</reference>
<sequence length="45" mass="4811">MDGSLIGEDFTLAITASWVISALCLGALAAWVTARYRKVSGKDHD</sequence>
<keyword evidence="1" id="KW-0812">Transmembrane</keyword>
<name>A0A8J2Y5F7_9PROT</name>
<gene>
    <name evidence="2" type="ORF">GCM10011342_21950</name>
</gene>
<proteinExistence type="predicted"/>
<evidence type="ECO:0000313" key="2">
    <source>
        <dbReference type="EMBL" id="GGD12769.1"/>
    </source>
</evidence>
<keyword evidence="1" id="KW-0472">Membrane</keyword>
<feature type="transmembrane region" description="Helical" evidence="1">
    <location>
        <begin position="12"/>
        <end position="32"/>
    </location>
</feature>
<comment type="caution">
    <text evidence="2">The sequence shown here is derived from an EMBL/GenBank/DDBJ whole genome shotgun (WGS) entry which is preliminary data.</text>
</comment>